<sequence length="340" mass="38191">MAVKLDMGKSFDRVEWSFILAILRKFNFPPRIIQLTSACISTATFKFNVKGKVSGHVIPSRGIRQGDPLSPYLFLLCAKGLSSLLRQQERSRALIGFKVARIAPTISHLLFADDSFLFSQASINSCNTIKEVLDLYERATGQQVNFQKSSLYFSTSVALRDQTLISDFMQIPVRTSFKKYLGLPQHIGRMKKKVFHYLHDKVWGHLNNWKHKVFSKGGKETLLKSVIQAIPTYTMACFCLPVATCHSLESALLAKQAWHILKHPNSTVAKILAARNRALRGQSQDQSHAIVNLAQCFLTDYKSSVSAQKFHAYVNWTPSVSSWIPPDPGRPKLNVDAAIP</sequence>
<dbReference type="EMBL" id="UZAU01000483">
    <property type="status" value="NOT_ANNOTATED_CDS"/>
    <property type="molecule type" value="Genomic_DNA"/>
</dbReference>
<dbReference type="Proteomes" id="UP000596661">
    <property type="component" value="Chromosome 5"/>
</dbReference>
<evidence type="ECO:0000313" key="2">
    <source>
        <dbReference type="EnsemblPlants" id="cds.evm.model.05.986"/>
    </source>
</evidence>
<protein>
    <recommendedName>
        <fullName evidence="1">Reverse transcriptase domain-containing protein</fullName>
    </recommendedName>
</protein>
<dbReference type="Pfam" id="PF00078">
    <property type="entry name" value="RVT_1"/>
    <property type="match status" value="1"/>
</dbReference>
<dbReference type="PROSITE" id="PS50878">
    <property type="entry name" value="RT_POL"/>
    <property type="match status" value="1"/>
</dbReference>
<feature type="domain" description="Reverse transcriptase" evidence="1">
    <location>
        <begin position="1"/>
        <end position="185"/>
    </location>
</feature>
<dbReference type="OMA" id="HYLANEM"/>
<dbReference type="PANTHER" id="PTHR33116:SF86">
    <property type="entry name" value="REVERSE TRANSCRIPTASE DOMAIN-CONTAINING PROTEIN"/>
    <property type="match status" value="1"/>
</dbReference>
<dbReference type="SUPFAM" id="SSF56672">
    <property type="entry name" value="DNA/RNA polymerases"/>
    <property type="match status" value="1"/>
</dbReference>
<dbReference type="AlphaFoldDB" id="A0A803PSN7"/>
<name>A0A803PSN7_CANSA</name>
<dbReference type="InterPro" id="IPR043502">
    <property type="entry name" value="DNA/RNA_pol_sf"/>
</dbReference>
<evidence type="ECO:0000313" key="3">
    <source>
        <dbReference type="Proteomes" id="UP000596661"/>
    </source>
</evidence>
<dbReference type="EnsemblPlants" id="evm.model.05.986">
    <property type="protein sequence ID" value="cds.evm.model.05.986"/>
    <property type="gene ID" value="evm.TU.05.986"/>
</dbReference>
<keyword evidence="3" id="KW-1185">Reference proteome</keyword>
<accession>A0A803PSN7</accession>
<dbReference type="InterPro" id="IPR000477">
    <property type="entry name" value="RT_dom"/>
</dbReference>
<proteinExistence type="predicted"/>
<reference evidence="2" key="2">
    <citation type="submission" date="2021-03" db="UniProtKB">
        <authorList>
            <consortium name="EnsemblPlants"/>
        </authorList>
    </citation>
    <scope>IDENTIFICATION</scope>
</reference>
<dbReference type="PANTHER" id="PTHR33116">
    <property type="entry name" value="REVERSE TRANSCRIPTASE ZINC-BINDING DOMAIN-CONTAINING PROTEIN-RELATED-RELATED"/>
    <property type="match status" value="1"/>
</dbReference>
<evidence type="ECO:0000259" key="1">
    <source>
        <dbReference type="PROSITE" id="PS50878"/>
    </source>
</evidence>
<reference evidence="2" key="1">
    <citation type="submission" date="2018-11" db="EMBL/GenBank/DDBJ databases">
        <authorList>
            <person name="Grassa J C."/>
        </authorList>
    </citation>
    <scope>NUCLEOTIDE SEQUENCE [LARGE SCALE GENOMIC DNA]</scope>
</reference>
<organism evidence="2 3">
    <name type="scientific">Cannabis sativa</name>
    <name type="common">Hemp</name>
    <name type="synonym">Marijuana</name>
    <dbReference type="NCBI Taxonomy" id="3483"/>
    <lineage>
        <taxon>Eukaryota</taxon>
        <taxon>Viridiplantae</taxon>
        <taxon>Streptophyta</taxon>
        <taxon>Embryophyta</taxon>
        <taxon>Tracheophyta</taxon>
        <taxon>Spermatophyta</taxon>
        <taxon>Magnoliopsida</taxon>
        <taxon>eudicotyledons</taxon>
        <taxon>Gunneridae</taxon>
        <taxon>Pentapetalae</taxon>
        <taxon>rosids</taxon>
        <taxon>fabids</taxon>
        <taxon>Rosales</taxon>
        <taxon>Cannabaceae</taxon>
        <taxon>Cannabis</taxon>
    </lineage>
</organism>
<dbReference type="Gramene" id="evm.model.05.986">
    <property type="protein sequence ID" value="cds.evm.model.05.986"/>
    <property type="gene ID" value="evm.TU.05.986"/>
</dbReference>